<dbReference type="CDD" id="cd03216">
    <property type="entry name" value="ABC_Carb_Monos_I"/>
    <property type="match status" value="1"/>
</dbReference>
<dbReference type="RefSeq" id="WP_269122256.1">
    <property type="nucleotide sequence ID" value="NZ_JAPUBN010000006.1"/>
</dbReference>
<keyword evidence="4 6" id="KW-0067">ATP-binding</keyword>
<dbReference type="Proteomes" id="UP001149719">
    <property type="component" value="Unassembled WGS sequence"/>
</dbReference>
<evidence type="ECO:0000256" key="3">
    <source>
        <dbReference type="ARBA" id="ARBA00022741"/>
    </source>
</evidence>
<dbReference type="EMBL" id="JAPUBN010000006">
    <property type="protein sequence ID" value="MCZ2720398.1"/>
    <property type="molecule type" value="Genomic_DNA"/>
</dbReference>
<evidence type="ECO:0000259" key="5">
    <source>
        <dbReference type="PROSITE" id="PS50893"/>
    </source>
</evidence>
<dbReference type="PROSITE" id="PS00211">
    <property type="entry name" value="ABC_TRANSPORTER_1"/>
    <property type="match status" value="1"/>
</dbReference>
<evidence type="ECO:0000313" key="6">
    <source>
        <dbReference type="EMBL" id="MCZ2720398.1"/>
    </source>
</evidence>
<evidence type="ECO:0000256" key="4">
    <source>
        <dbReference type="ARBA" id="ARBA00022840"/>
    </source>
</evidence>
<protein>
    <submittedName>
        <fullName evidence="6">Sugar ABC transporter ATP-binding protein</fullName>
    </submittedName>
</protein>
<gene>
    <name evidence="6" type="ORF">O1D97_01745</name>
</gene>
<name>A0ABT4JPT6_9GAMM</name>
<keyword evidence="2" id="KW-0677">Repeat</keyword>
<dbReference type="Pfam" id="PF00005">
    <property type="entry name" value="ABC_tran"/>
    <property type="match status" value="2"/>
</dbReference>
<dbReference type="PROSITE" id="PS50893">
    <property type="entry name" value="ABC_TRANSPORTER_2"/>
    <property type="match status" value="2"/>
</dbReference>
<keyword evidence="7" id="KW-1185">Reference proteome</keyword>
<dbReference type="GO" id="GO:0005524">
    <property type="term" value="F:ATP binding"/>
    <property type="evidence" value="ECO:0007669"/>
    <property type="project" value="UniProtKB-KW"/>
</dbReference>
<dbReference type="InterPro" id="IPR003439">
    <property type="entry name" value="ABC_transporter-like_ATP-bd"/>
</dbReference>
<dbReference type="PANTHER" id="PTHR43790:SF9">
    <property type="entry name" value="GALACTOFURANOSE TRANSPORTER ATP-BINDING PROTEIN YTFR"/>
    <property type="match status" value="1"/>
</dbReference>
<keyword evidence="3" id="KW-0547">Nucleotide-binding</keyword>
<comment type="caution">
    <text evidence="6">The sequence shown here is derived from an EMBL/GenBank/DDBJ whole genome shotgun (WGS) entry which is preliminary data.</text>
</comment>
<dbReference type="SUPFAM" id="SSF52540">
    <property type="entry name" value="P-loop containing nucleoside triphosphate hydrolases"/>
    <property type="match status" value="2"/>
</dbReference>
<dbReference type="SMART" id="SM00382">
    <property type="entry name" value="AAA"/>
    <property type="match status" value="2"/>
</dbReference>
<dbReference type="Gene3D" id="3.40.50.300">
    <property type="entry name" value="P-loop containing nucleotide triphosphate hydrolases"/>
    <property type="match status" value="2"/>
</dbReference>
<feature type="domain" description="ABC transporter" evidence="5">
    <location>
        <begin position="6"/>
        <end position="241"/>
    </location>
</feature>
<dbReference type="CDD" id="cd03215">
    <property type="entry name" value="ABC_Carb_Monos_II"/>
    <property type="match status" value="1"/>
</dbReference>
<reference evidence="6" key="1">
    <citation type="submission" date="2022-12" db="EMBL/GenBank/DDBJ databases">
        <title>Marinomonas 15G1-11 sp. nov, isolated from marine algae.</title>
        <authorList>
            <person name="Butt M."/>
            <person name="Choi D.G."/>
            <person name="Kim J.M."/>
            <person name="Lee J.K."/>
            <person name="Baek J.H."/>
            <person name="Jeon C.O."/>
        </authorList>
    </citation>
    <scope>NUCLEOTIDE SEQUENCE</scope>
    <source>
        <strain evidence="6">15G1-11</strain>
    </source>
</reference>
<dbReference type="PANTHER" id="PTHR43790">
    <property type="entry name" value="CARBOHYDRATE TRANSPORT ATP-BINDING PROTEIN MG119-RELATED"/>
    <property type="match status" value="1"/>
</dbReference>
<evidence type="ECO:0000313" key="7">
    <source>
        <dbReference type="Proteomes" id="UP001149719"/>
    </source>
</evidence>
<proteinExistence type="predicted"/>
<dbReference type="InterPro" id="IPR017871">
    <property type="entry name" value="ABC_transporter-like_CS"/>
</dbReference>
<evidence type="ECO:0000256" key="1">
    <source>
        <dbReference type="ARBA" id="ARBA00022448"/>
    </source>
</evidence>
<sequence>MNQSALRISNIVKSFNGIKALKGLTLNFNKGEIIGLVGSNGAGKSTLLNVIWGAYAPDSGELYIDGERIEKITPTKAQELGISIIFQHRRLMPYMTVAENIFIDNMPKKKGVIDYKKMRTDAKELLDVLNLDIDCNIKVERLSAEEKQLVEIVKAYSKQPKVLLMDEPTTALRQGDVERLFELMNTLKSQGSSVVFISHRLKEVMEICDRISIIRDGGNVSEGEKLDYSPDRIVEEMSGITATDFEHQRDVTDSSFSKASQEVLLSASSLSVDNCQDIEFALHKGEILGFAGLGGSGVENIFEALYGLKTHVDGDIKIDGVDVEIHSPIDAISYGLGFVSEDRQLNGEFLELSVKDNICIPKGQKKRLYSVINRKEETLASKGFIEKLNIKTDSEEQLIKNLSGGNQQKAIIAKWLHLQSKVILMCEPTAGIDVAAKSDVNKLIQQIALEGKGILYTSSYITELMHVSDRIIVVYQGRIIKVFSRAEYDHNKIYLAMNGINEQIGAKHEH</sequence>
<organism evidence="6 7">
    <name type="scientific">Marinomonas phaeophyticola</name>
    <dbReference type="NCBI Taxonomy" id="3004091"/>
    <lineage>
        <taxon>Bacteria</taxon>
        <taxon>Pseudomonadati</taxon>
        <taxon>Pseudomonadota</taxon>
        <taxon>Gammaproteobacteria</taxon>
        <taxon>Oceanospirillales</taxon>
        <taxon>Oceanospirillaceae</taxon>
        <taxon>Marinomonas</taxon>
    </lineage>
</organism>
<accession>A0ABT4JPT6</accession>
<feature type="domain" description="ABC transporter" evidence="5">
    <location>
        <begin position="251"/>
        <end position="501"/>
    </location>
</feature>
<dbReference type="InterPro" id="IPR050107">
    <property type="entry name" value="ABC_carbohydrate_import_ATPase"/>
</dbReference>
<dbReference type="InterPro" id="IPR003593">
    <property type="entry name" value="AAA+_ATPase"/>
</dbReference>
<dbReference type="InterPro" id="IPR027417">
    <property type="entry name" value="P-loop_NTPase"/>
</dbReference>
<evidence type="ECO:0000256" key="2">
    <source>
        <dbReference type="ARBA" id="ARBA00022737"/>
    </source>
</evidence>
<keyword evidence="1" id="KW-0813">Transport</keyword>